<comment type="caution">
    <text evidence="2">The sequence shown here is derived from an EMBL/GenBank/DDBJ whole genome shotgun (WGS) entry which is preliminary data.</text>
</comment>
<evidence type="ECO:0000313" key="3">
    <source>
        <dbReference type="Proteomes" id="UP001321473"/>
    </source>
</evidence>
<name>A0AAQ4DI63_AMBAM</name>
<gene>
    <name evidence="2" type="ORF">V5799_026580</name>
</gene>
<organism evidence="2 3">
    <name type="scientific">Amblyomma americanum</name>
    <name type="common">Lone star tick</name>
    <dbReference type="NCBI Taxonomy" id="6943"/>
    <lineage>
        <taxon>Eukaryota</taxon>
        <taxon>Metazoa</taxon>
        <taxon>Ecdysozoa</taxon>
        <taxon>Arthropoda</taxon>
        <taxon>Chelicerata</taxon>
        <taxon>Arachnida</taxon>
        <taxon>Acari</taxon>
        <taxon>Parasitiformes</taxon>
        <taxon>Ixodida</taxon>
        <taxon>Ixodoidea</taxon>
        <taxon>Ixodidae</taxon>
        <taxon>Amblyomminae</taxon>
        <taxon>Amblyomma</taxon>
    </lineage>
</organism>
<accession>A0AAQ4DI63</accession>
<dbReference type="Proteomes" id="UP001321473">
    <property type="component" value="Unassembled WGS sequence"/>
</dbReference>
<feature type="chain" id="PRO_5043025019" description="Secreted protein" evidence="1">
    <location>
        <begin position="21"/>
        <end position="92"/>
    </location>
</feature>
<evidence type="ECO:0000256" key="1">
    <source>
        <dbReference type="SAM" id="SignalP"/>
    </source>
</evidence>
<feature type="signal peptide" evidence="1">
    <location>
        <begin position="1"/>
        <end position="20"/>
    </location>
</feature>
<reference evidence="2 3" key="1">
    <citation type="journal article" date="2023" name="Arcadia Sci">
        <title>De novo assembly of a long-read Amblyomma americanum tick genome.</title>
        <authorList>
            <person name="Chou S."/>
            <person name="Poskanzer K.E."/>
            <person name="Rollins M."/>
            <person name="Thuy-Boun P.S."/>
        </authorList>
    </citation>
    <scope>NUCLEOTIDE SEQUENCE [LARGE SCALE GENOMIC DNA]</scope>
    <source>
        <strain evidence="2">F_SG_1</strain>
        <tissue evidence="2">Salivary glands</tissue>
    </source>
</reference>
<keyword evidence="1" id="KW-0732">Signal</keyword>
<evidence type="ECO:0000313" key="2">
    <source>
        <dbReference type="EMBL" id="KAK8762153.1"/>
    </source>
</evidence>
<sequence>MNLPALLLLFGSFTFRCISGNEAPSNDTVDALRAVASLPHAVLLAATVDLPMLECLTADVTSFDSTAMTASYIWHMKGVDGQDDTLCLALIC</sequence>
<proteinExistence type="predicted"/>
<keyword evidence="3" id="KW-1185">Reference proteome</keyword>
<dbReference type="EMBL" id="JARKHS020030418">
    <property type="protein sequence ID" value="KAK8762153.1"/>
    <property type="molecule type" value="Genomic_DNA"/>
</dbReference>
<evidence type="ECO:0008006" key="4">
    <source>
        <dbReference type="Google" id="ProtNLM"/>
    </source>
</evidence>
<protein>
    <recommendedName>
        <fullName evidence="4">Secreted protein</fullName>
    </recommendedName>
</protein>
<dbReference type="AlphaFoldDB" id="A0AAQ4DI63"/>